<dbReference type="AlphaFoldDB" id="A0A0H3J916"/>
<dbReference type="RefSeq" id="WP_003441202.1">
    <property type="nucleotide sequence ID" value="NZ_ANZB01000002.1"/>
</dbReference>
<keyword evidence="4" id="KW-1185">Reference proteome</keyword>
<evidence type="ECO:0008006" key="5">
    <source>
        <dbReference type="Google" id="ProtNLM"/>
    </source>
</evidence>
<reference evidence="2 3" key="3">
    <citation type="journal article" name="Genome Announc.">
        <title>Improved Draft Genome Sequence of Clostridium pasteurianum Strain ATCC 6013 (DSM 525) Using a Hybrid Next-Generation Sequencing Approach.</title>
        <authorList>
            <person name="Pyne M.E."/>
            <person name="Utturkar S."/>
            <person name="Brown S.D."/>
            <person name="Moo-Young M."/>
            <person name="Chung D.A."/>
            <person name="Chou C.P."/>
        </authorList>
    </citation>
    <scope>NUCLEOTIDE SEQUENCE [LARGE SCALE GENOMIC DNA]</scope>
    <source>
        <strain evidence="2 3">ATCC 6013</strain>
    </source>
</reference>
<dbReference type="GeneID" id="93074563"/>
<accession>A0A0H3J916</accession>
<organism evidence="1 4">
    <name type="scientific">Clostridium pasteurianum DSM 525 = ATCC 6013</name>
    <dbReference type="NCBI Taxonomy" id="1262449"/>
    <lineage>
        <taxon>Bacteria</taxon>
        <taxon>Bacillati</taxon>
        <taxon>Bacillota</taxon>
        <taxon>Clostridia</taxon>
        <taxon>Eubacteriales</taxon>
        <taxon>Clostridiaceae</taxon>
        <taxon>Clostridium</taxon>
    </lineage>
</organism>
<gene>
    <name evidence="1" type="ORF">CLPA_c24230</name>
    <name evidence="2" type="ORF">CP6013_00756</name>
</gene>
<dbReference type="Proteomes" id="UP000028042">
    <property type="component" value="Unassembled WGS sequence"/>
</dbReference>
<evidence type="ECO:0000313" key="4">
    <source>
        <dbReference type="Proteomes" id="UP000030905"/>
    </source>
</evidence>
<evidence type="ECO:0000313" key="2">
    <source>
        <dbReference type="EMBL" id="KRU11509.1"/>
    </source>
</evidence>
<evidence type="ECO:0000313" key="1">
    <source>
        <dbReference type="EMBL" id="AJA52481.1"/>
    </source>
</evidence>
<protein>
    <recommendedName>
        <fullName evidence="5">Bacteriophage lambda head decoration protein D</fullName>
    </recommendedName>
</protein>
<reference evidence="2" key="2">
    <citation type="submission" date="2015-10" db="EMBL/GenBank/DDBJ databases">
        <title>Improved Draft Genome Sequence of Clostridium pasteurianum Strain ATCC 6013 (DSM 525) Using a Hybrid Next-Generation Sequencing Approach.</title>
        <authorList>
            <person name="Pyne M.E."/>
            <person name="Utturkar S.M."/>
            <person name="Brown S.D."/>
            <person name="Moo-Young M."/>
            <person name="Chung D.A."/>
            <person name="Chou P.C."/>
        </authorList>
    </citation>
    <scope>NUCLEOTIDE SEQUENCE</scope>
    <source>
        <strain evidence="2">ATCC 6013</strain>
    </source>
</reference>
<dbReference type="EMBL" id="CP009268">
    <property type="protein sequence ID" value="AJA52481.1"/>
    <property type="molecule type" value="Genomic_DNA"/>
</dbReference>
<dbReference type="KEGG" id="cpae:CPAST_c24230"/>
<dbReference type="PATRIC" id="fig|1262449.3.peg.567"/>
<sequence length="127" mass="13332">MSKFIETTYTNKKEILKFPDHYIAIAVTVDDTAITANADGKKIVPAGTIVGGSTKPVLTNTDEPASKKNVQGTDADKAEGVLLDDVDVTFGKASGAMIIHGFIAIDKLPEAPAASAVTALKQITFIK</sequence>
<proteinExistence type="predicted"/>
<dbReference type="EMBL" id="JPGY02000001">
    <property type="protein sequence ID" value="KRU11509.1"/>
    <property type="molecule type" value="Genomic_DNA"/>
</dbReference>
<dbReference type="Proteomes" id="UP000030905">
    <property type="component" value="Chromosome"/>
</dbReference>
<evidence type="ECO:0000313" key="3">
    <source>
        <dbReference type="Proteomes" id="UP000028042"/>
    </source>
</evidence>
<dbReference type="KEGG" id="cpat:CLPA_c24230"/>
<reference evidence="1 4" key="1">
    <citation type="journal article" date="2015" name="Genome Announc.">
        <title>Complete Genome Sequence of the Nitrogen-Fixing and Solvent-Producing Clostridium pasteurianum DSM 525.</title>
        <authorList>
            <person name="Poehlein A."/>
            <person name="Grosse-Honebrink A."/>
            <person name="Zhang Y."/>
            <person name="Minton N.P."/>
            <person name="Daniel R."/>
        </authorList>
    </citation>
    <scope>NUCLEOTIDE SEQUENCE [LARGE SCALE GENOMIC DNA]</scope>
    <source>
        <strain evidence="1">DSM 525</strain>
        <strain evidence="4">DSM 525 / ATCC 6013</strain>
    </source>
</reference>
<name>A0A0H3J916_CLOPA</name>
<dbReference type="eggNOG" id="ENOG5033DP1">
    <property type="taxonomic scope" value="Bacteria"/>
</dbReference>